<evidence type="ECO:0000256" key="5">
    <source>
        <dbReference type="SAM" id="MobiDB-lite"/>
    </source>
</evidence>
<feature type="region of interest" description="Disordered" evidence="5">
    <location>
        <begin position="208"/>
        <end position="236"/>
    </location>
</feature>
<evidence type="ECO:0000256" key="1">
    <source>
        <dbReference type="ARBA" id="ARBA00023015"/>
    </source>
</evidence>
<reference evidence="7 8" key="1">
    <citation type="submission" date="2019-06" db="EMBL/GenBank/DDBJ databases">
        <title>New taxonomy in bacterial strain CC-CFT640, isolated from vineyard.</title>
        <authorList>
            <person name="Lin S.-Y."/>
            <person name="Tsai C.-F."/>
            <person name="Young C.-C."/>
        </authorList>
    </citation>
    <scope>NUCLEOTIDE SEQUENCE [LARGE SCALE GENOMIC DNA]</scope>
    <source>
        <strain evidence="7 8">CC-CFT640</strain>
    </source>
</reference>
<name>A0A5C8PPC4_9HYPH</name>
<evidence type="ECO:0000313" key="7">
    <source>
        <dbReference type="EMBL" id="TXL76399.1"/>
    </source>
</evidence>
<dbReference type="SUPFAM" id="SSF46689">
    <property type="entry name" value="Homeodomain-like"/>
    <property type="match status" value="1"/>
</dbReference>
<evidence type="ECO:0000256" key="4">
    <source>
        <dbReference type="PROSITE-ProRule" id="PRU00335"/>
    </source>
</evidence>
<proteinExistence type="predicted"/>
<evidence type="ECO:0000256" key="2">
    <source>
        <dbReference type="ARBA" id="ARBA00023125"/>
    </source>
</evidence>
<feature type="domain" description="HTH tetR-type" evidence="6">
    <location>
        <begin position="18"/>
        <end position="78"/>
    </location>
</feature>
<dbReference type="GO" id="GO:0003700">
    <property type="term" value="F:DNA-binding transcription factor activity"/>
    <property type="evidence" value="ECO:0007669"/>
    <property type="project" value="TreeGrafter"/>
</dbReference>
<dbReference type="EMBL" id="VDUZ01000011">
    <property type="protein sequence ID" value="TXL76399.1"/>
    <property type="molecule type" value="Genomic_DNA"/>
</dbReference>
<dbReference type="PANTHER" id="PTHR30055:SF234">
    <property type="entry name" value="HTH-TYPE TRANSCRIPTIONAL REGULATOR BETI"/>
    <property type="match status" value="1"/>
</dbReference>
<dbReference type="AlphaFoldDB" id="A0A5C8PPC4"/>
<gene>
    <name evidence="7" type="ORF">FHP25_12185</name>
</gene>
<dbReference type="Gene3D" id="1.10.357.10">
    <property type="entry name" value="Tetracycline Repressor, domain 2"/>
    <property type="match status" value="1"/>
</dbReference>
<organism evidence="7 8">
    <name type="scientific">Vineibacter terrae</name>
    <dbReference type="NCBI Taxonomy" id="2586908"/>
    <lineage>
        <taxon>Bacteria</taxon>
        <taxon>Pseudomonadati</taxon>
        <taxon>Pseudomonadota</taxon>
        <taxon>Alphaproteobacteria</taxon>
        <taxon>Hyphomicrobiales</taxon>
        <taxon>Vineibacter</taxon>
    </lineage>
</organism>
<dbReference type="SUPFAM" id="SSF48498">
    <property type="entry name" value="Tetracyclin repressor-like, C-terminal domain"/>
    <property type="match status" value="1"/>
</dbReference>
<comment type="caution">
    <text evidence="7">The sequence shown here is derived from an EMBL/GenBank/DDBJ whole genome shotgun (WGS) entry which is preliminary data.</text>
</comment>
<protein>
    <submittedName>
        <fullName evidence="7">TetR family transcriptional regulator</fullName>
    </submittedName>
</protein>
<dbReference type="InterPro" id="IPR050109">
    <property type="entry name" value="HTH-type_TetR-like_transc_reg"/>
</dbReference>
<keyword evidence="3" id="KW-0804">Transcription</keyword>
<dbReference type="PANTHER" id="PTHR30055">
    <property type="entry name" value="HTH-TYPE TRANSCRIPTIONAL REGULATOR RUTR"/>
    <property type="match status" value="1"/>
</dbReference>
<dbReference type="Pfam" id="PF00440">
    <property type="entry name" value="TetR_N"/>
    <property type="match status" value="1"/>
</dbReference>
<keyword evidence="2 4" id="KW-0238">DNA-binding</keyword>
<evidence type="ECO:0000313" key="8">
    <source>
        <dbReference type="Proteomes" id="UP000321638"/>
    </source>
</evidence>
<keyword evidence="8" id="KW-1185">Reference proteome</keyword>
<feature type="DNA-binding region" description="H-T-H motif" evidence="4">
    <location>
        <begin position="41"/>
        <end position="60"/>
    </location>
</feature>
<accession>A0A5C8PPC4</accession>
<dbReference type="PROSITE" id="PS50977">
    <property type="entry name" value="HTH_TETR_2"/>
    <property type="match status" value="1"/>
</dbReference>
<dbReference type="RefSeq" id="WP_147847208.1">
    <property type="nucleotide sequence ID" value="NZ_VDUZ01000011.1"/>
</dbReference>
<dbReference type="Proteomes" id="UP000321638">
    <property type="component" value="Unassembled WGS sequence"/>
</dbReference>
<keyword evidence="1" id="KW-0805">Transcription regulation</keyword>
<dbReference type="GO" id="GO:0000976">
    <property type="term" value="F:transcription cis-regulatory region binding"/>
    <property type="evidence" value="ECO:0007669"/>
    <property type="project" value="TreeGrafter"/>
</dbReference>
<evidence type="ECO:0000259" key="6">
    <source>
        <dbReference type="PROSITE" id="PS50977"/>
    </source>
</evidence>
<dbReference type="InterPro" id="IPR001647">
    <property type="entry name" value="HTH_TetR"/>
</dbReference>
<feature type="region of interest" description="Disordered" evidence="5">
    <location>
        <begin position="1"/>
        <end position="20"/>
    </location>
</feature>
<dbReference type="InterPro" id="IPR036271">
    <property type="entry name" value="Tet_transcr_reg_TetR-rel_C_sf"/>
</dbReference>
<dbReference type="InterPro" id="IPR009057">
    <property type="entry name" value="Homeodomain-like_sf"/>
</dbReference>
<evidence type="ECO:0000256" key="3">
    <source>
        <dbReference type="ARBA" id="ARBA00023163"/>
    </source>
</evidence>
<dbReference type="OrthoDB" id="5293556at2"/>
<sequence>MNPTSQPAVRRTQGDRRAESDRRILGAAMRLIARNGAAGTTLADIGVAAGYSRGLPSERFGTKGALLDSLISRTEEAFQEQLAIDVGGKTGLAAVAARIEAHLNGAARSPDAVRALYLLYMESLTVAPELHGHIAELGRAYRAGFVRHLREARQAGEIDARIDVQDHATVILGALRGMITLWLIDPAAIDLPAAKAVLVAMVHRGLAPPHASGQRKQPARALRDAPKRRRARSARA</sequence>
<feature type="compositionally biased region" description="Basic residues" evidence="5">
    <location>
        <begin position="226"/>
        <end position="236"/>
    </location>
</feature>